<reference evidence="2 3" key="1">
    <citation type="submission" date="2018-08" db="EMBL/GenBank/DDBJ databases">
        <title>Genomic investigation of the strawberry pathogen Phytophthora fragariae indicates pathogenicity is determined by transcriptional variation in three key races.</title>
        <authorList>
            <person name="Adams T.M."/>
            <person name="Armitage A.D."/>
            <person name="Sobczyk M.K."/>
            <person name="Bates H.J."/>
            <person name="Dunwell J.M."/>
            <person name="Nellist C.F."/>
            <person name="Harrison R.J."/>
        </authorList>
    </citation>
    <scope>NUCLEOTIDE SEQUENCE [LARGE SCALE GENOMIC DNA]</scope>
    <source>
        <strain evidence="2 3">SCRP333</strain>
    </source>
</reference>
<sequence>MEEMKGMAQALAASGGAESSLANQSSAFTVEESAGETLAPVREVSLGDDAVQSVAQEDVEMKRAKSATDLLDDDDAKMEEAETTTLEGESYAKKASQAVWKVIEPLVPGGTKYADLDVDDRTLLDLHGKVDTVPLLKKLGNLIVDAYKGVDELHRIWRKHYLDILASVKEALSQPTKAEMDRRKQLATAFTGIYSGSAHDEFQNYLTRCSEQYRAMPFVYIAPYVTITQSSGFGK</sequence>
<dbReference type="Proteomes" id="UP000434957">
    <property type="component" value="Unassembled WGS sequence"/>
</dbReference>
<evidence type="ECO:0000256" key="1">
    <source>
        <dbReference type="SAM" id="MobiDB-lite"/>
    </source>
</evidence>
<accession>A0A6A4B0T7</accession>
<organism evidence="2 3">
    <name type="scientific">Phytophthora rubi</name>
    <dbReference type="NCBI Taxonomy" id="129364"/>
    <lineage>
        <taxon>Eukaryota</taxon>
        <taxon>Sar</taxon>
        <taxon>Stramenopiles</taxon>
        <taxon>Oomycota</taxon>
        <taxon>Peronosporomycetes</taxon>
        <taxon>Peronosporales</taxon>
        <taxon>Peronosporaceae</taxon>
        <taxon>Phytophthora</taxon>
    </lineage>
</organism>
<feature type="non-terminal residue" evidence="2">
    <location>
        <position position="235"/>
    </location>
</feature>
<dbReference type="EMBL" id="QXFT01008424">
    <property type="protein sequence ID" value="KAE9264408.1"/>
    <property type="molecule type" value="Genomic_DNA"/>
</dbReference>
<keyword evidence="3" id="KW-1185">Reference proteome</keyword>
<protein>
    <submittedName>
        <fullName evidence="2">Uncharacterized protein</fullName>
    </submittedName>
</protein>
<evidence type="ECO:0000313" key="3">
    <source>
        <dbReference type="Proteomes" id="UP000434957"/>
    </source>
</evidence>
<dbReference type="AlphaFoldDB" id="A0A6A4B0T7"/>
<proteinExistence type="predicted"/>
<feature type="region of interest" description="Disordered" evidence="1">
    <location>
        <begin position="1"/>
        <end position="34"/>
    </location>
</feature>
<evidence type="ECO:0000313" key="2">
    <source>
        <dbReference type="EMBL" id="KAE9264408.1"/>
    </source>
</evidence>
<feature type="compositionally biased region" description="Low complexity" evidence="1">
    <location>
        <begin position="8"/>
        <end position="22"/>
    </location>
</feature>
<name>A0A6A4B0T7_9STRA</name>
<gene>
    <name evidence="2" type="ORF">PR003_g32812</name>
</gene>
<comment type="caution">
    <text evidence="2">The sequence shown here is derived from an EMBL/GenBank/DDBJ whole genome shotgun (WGS) entry which is preliminary data.</text>
</comment>